<proteinExistence type="predicted"/>
<organism evidence="2 3">
    <name type="scientific">Albugo candida</name>
    <dbReference type="NCBI Taxonomy" id="65357"/>
    <lineage>
        <taxon>Eukaryota</taxon>
        <taxon>Sar</taxon>
        <taxon>Stramenopiles</taxon>
        <taxon>Oomycota</taxon>
        <taxon>Peronosporomycetes</taxon>
        <taxon>Albuginales</taxon>
        <taxon>Albuginaceae</taxon>
        <taxon>Albugo</taxon>
    </lineage>
</organism>
<name>A0A024GPE4_9STRA</name>
<keyword evidence="3" id="KW-1185">Reference proteome</keyword>
<evidence type="ECO:0000313" key="2">
    <source>
        <dbReference type="EMBL" id="CCI48664.1"/>
    </source>
</evidence>
<dbReference type="AlphaFoldDB" id="A0A024GPE4"/>
<feature type="compositionally biased region" description="Polar residues" evidence="1">
    <location>
        <begin position="91"/>
        <end position="109"/>
    </location>
</feature>
<dbReference type="Proteomes" id="UP000053237">
    <property type="component" value="Unassembled WGS sequence"/>
</dbReference>
<accession>A0A024GPE4</accession>
<reference evidence="2 3" key="1">
    <citation type="submission" date="2012-05" db="EMBL/GenBank/DDBJ databases">
        <title>Recombination and specialization in a pathogen metapopulation.</title>
        <authorList>
            <person name="Gardiner A."/>
            <person name="Kemen E."/>
            <person name="Schultz-Larsen T."/>
            <person name="MacLean D."/>
            <person name="Van Oosterhout C."/>
            <person name="Jones J.D.G."/>
        </authorList>
    </citation>
    <scope>NUCLEOTIDE SEQUENCE [LARGE SCALE GENOMIC DNA]</scope>
    <source>
        <strain evidence="2 3">Ac Nc2</strain>
    </source>
</reference>
<dbReference type="InParanoid" id="A0A024GPE4"/>
<feature type="region of interest" description="Disordered" evidence="1">
    <location>
        <begin position="89"/>
        <end position="109"/>
    </location>
</feature>
<evidence type="ECO:0000313" key="3">
    <source>
        <dbReference type="Proteomes" id="UP000053237"/>
    </source>
</evidence>
<sequence>MRPYSRNNCCNDPGTSVRLHETRIWTKRKQKLTRTDSPSEHSSLRLRELFEVSVTCSDVCQKSVTVDLHIRGHDVRTLIRKMYGCKHTSARIPSNQPNTSSTLPQKAIL</sequence>
<dbReference type="EMBL" id="CAIX01000241">
    <property type="protein sequence ID" value="CCI48664.1"/>
    <property type="molecule type" value="Genomic_DNA"/>
</dbReference>
<gene>
    <name evidence="2" type="ORF">BN9_098520</name>
</gene>
<protein>
    <submittedName>
        <fullName evidence="2">Uncharacterized protein</fullName>
    </submittedName>
</protein>
<comment type="caution">
    <text evidence="2">The sequence shown here is derived from an EMBL/GenBank/DDBJ whole genome shotgun (WGS) entry which is preliminary data.</text>
</comment>
<evidence type="ECO:0000256" key="1">
    <source>
        <dbReference type="SAM" id="MobiDB-lite"/>
    </source>
</evidence>